<dbReference type="InterPro" id="IPR002145">
    <property type="entry name" value="CopG"/>
</dbReference>
<feature type="domain" description="Ribbon-helix-helix protein CopG" evidence="1">
    <location>
        <begin position="3"/>
        <end position="39"/>
    </location>
</feature>
<dbReference type="GO" id="GO:0006355">
    <property type="term" value="P:regulation of DNA-templated transcription"/>
    <property type="evidence" value="ECO:0007669"/>
    <property type="project" value="InterPro"/>
</dbReference>
<dbReference type="RefSeq" id="WP_081560926.1">
    <property type="nucleotide sequence ID" value="NZ_CP099556.1"/>
</dbReference>
<sequence>MKKAINIRIDEALLKELDNCANELDRTRTYLIEKAISSYFDTLDEMISDKRIDDIKNGKSELITLEELAKNLGLDSNV</sequence>
<dbReference type="SUPFAM" id="SSF47598">
    <property type="entry name" value="Ribbon-helix-helix"/>
    <property type="match status" value="1"/>
</dbReference>
<proteinExistence type="predicted"/>
<organism evidence="2 4">
    <name type="scientific">Aliarcobacter cryaerophilus</name>
    <dbReference type="NCBI Taxonomy" id="28198"/>
    <lineage>
        <taxon>Bacteria</taxon>
        <taxon>Pseudomonadati</taxon>
        <taxon>Campylobacterota</taxon>
        <taxon>Epsilonproteobacteria</taxon>
        <taxon>Campylobacterales</taxon>
        <taxon>Arcobacteraceae</taxon>
        <taxon>Aliarcobacter</taxon>
    </lineage>
</organism>
<evidence type="ECO:0000313" key="3">
    <source>
        <dbReference type="EMBL" id="UYF43486.1"/>
    </source>
</evidence>
<evidence type="ECO:0000259" key="1">
    <source>
        <dbReference type="Pfam" id="PF01402"/>
    </source>
</evidence>
<dbReference type="Proteomes" id="UP001164100">
    <property type="component" value="Chromosome"/>
</dbReference>
<dbReference type="Gene3D" id="1.10.1220.10">
    <property type="entry name" value="Met repressor-like"/>
    <property type="match status" value="1"/>
</dbReference>
<dbReference type="InterPro" id="IPR010985">
    <property type="entry name" value="Ribbon_hlx_hlx"/>
</dbReference>
<gene>
    <name evidence="2" type="ORF">AS859_08670</name>
    <name evidence="3" type="ORF">NGX11_00735</name>
</gene>
<reference evidence="2 4" key="1">
    <citation type="submission" date="2017-04" db="EMBL/GenBank/DDBJ databases">
        <title>Accumulation and expression of multiple antibiotic resistance genes in Arcobacter cryaerophilus that thrives in sewage.</title>
        <authorList>
            <person name="Millar J.A."/>
            <person name="Raghavan R."/>
        </authorList>
    </citation>
    <scope>NUCLEOTIDE SEQUENCE [LARGE SCALE GENOMIC DNA]</scope>
    <source>
        <strain evidence="2 4">AZT-1</strain>
    </source>
</reference>
<reference evidence="3" key="2">
    <citation type="journal article" date="2022" name="Front. Microbiol.">
        <title>Species classification and novel plasmid identifications in Arcobacter cryaerophilus and Arcobacter cryaerophilus-like organisms.</title>
        <authorList>
            <person name="Zhou G."/>
            <person name="Wang M."/>
            <person name="Wang H."/>
            <person name="Chen X."/>
            <person name="Gu Y."/>
            <person name="Shao Z."/>
            <person name="Zhang J."/>
            <person name="Zhang M."/>
        </authorList>
    </citation>
    <scope>NUCLEOTIDE SEQUENCE</scope>
    <source>
        <strain evidence="3">ICDCAC48</strain>
    </source>
</reference>
<dbReference type="Proteomes" id="UP000192599">
    <property type="component" value="Unassembled WGS sequence"/>
</dbReference>
<dbReference type="AlphaFoldDB" id="A0A1V9VA88"/>
<dbReference type="Pfam" id="PF01402">
    <property type="entry name" value="RHH_1"/>
    <property type="match status" value="1"/>
</dbReference>
<accession>A0A1V9VA88</accession>
<protein>
    <submittedName>
        <fullName evidence="2">CopG family transcriptional regulator</fullName>
    </submittedName>
    <submittedName>
        <fullName evidence="3">Ribbon-helix-helix protein, CopG family</fullName>
    </submittedName>
</protein>
<dbReference type="EMBL" id="CP099556">
    <property type="protein sequence ID" value="UYF43486.1"/>
    <property type="molecule type" value="Genomic_DNA"/>
</dbReference>
<evidence type="ECO:0000313" key="2">
    <source>
        <dbReference type="EMBL" id="OQR40945.1"/>
    </source>
</evidence>
<dbReference type="EMBL" id="LNTC01000145">
    <property type="protein sequence ID" value="OQR40945.1"/>
    <property type="molecule type" value="Genomic_DNA"/>
</dbReference>
<evidence type="ECO:0000313" key="4">
    <source>
        <dbReference type="Proteomes" id="UP000192599"/>
    </source>
</evidence>
<name>A0A1V9VA88_9BACT</name>
<dbReference type="InterPro" id="IPR013321">
    <property type="entry name" value="Arc_rbn_hlx_hlx"/>
</dbReference>